<evidence type="ECO:0000313" key="11">
    <source>
        <dbReference type="Proteomes" id="UP000095455"/>
    </source>
</evidence>
<evidence type="ECO:0000313" key="7">
    <source>
        <dbReference type="EMBL" id="MRZ53405.1"/>
    </source>
</evidence>
<keyword evidence="7" id="KW-0808">Transferase</keyword>
<dbReference type="PANTHER" id="PTHR43404">
    <property type="entry name" value="LIPOPOLYSACCHARIDE CHOLINEPHOSPHOTRANSFERASE LICD"/>
    <property type="match status" value="1"/>
</dbReference>
<dbReference type="Proteomes" id="UP000095455">
    <property type="component" value="Unassembled WGS sequence"/>
</dbReference>
<name>A0A173XIN3_PARDI</name>
<dbReference type="Proteomes" id="UP000461276">
    <property type="component" value="Unassembled WGS sequence"/>
</dbReference>
<dbReference type="OrthoDB" id="9786100at2"/>
<dbReference type="Proteomes" id="UP000432516">
    <property type="component" value="Unassembled WGS sequence"/>
</dbReference>
<reference evidence="4" key="6">
    <citation type="submission" date="2023-01" db="EMBL/GenBank/DDBJ databases">
        <title>Human gut microbiome strain richness.</title>
        <authorList>
            <person name="Chen-Liaw A."/>
        </authorList>
    </citation>
    <scope>NUCLEOTIDE SEQUENCE</scope>
    <source>
        <strain evidence="4">RTP21484st1_E5_RTP21484_190118</strain>
    </source>
</reference>
<accession>A0A173XIN3</accession>
<evidence type="ECO:0000313" key="17">
    <source>
        <dbReference type="Proteomes" id="UP000461276"/>
    </source>
</evidence>
<dbReference type="Pfam" id="PF04991">
    <property type="entry name" value="LicD"/>
    <property type="match status" value="1"/>
</dbReference>
<comment type="caution">
    <text evidence="7">The sequence shown here is derived from an EMBL/GenBank/DDBJ whole genome shotgun (WGS) entry which is preliminary data.</text>
</comment>
<feature type="domain" description="LicD/FKTN/FKRP nucleotidyltransferase" evidence="1">
    <location>
        <begin position="23"/>
        <end position="239"/>
    </location>
</feature>
<dbReference type="Proteomes" id="UP001210126">
    <property type="component" value="Unassembled WGS sequence"/>
</dbReference>
<evidence type="ECO:0000313" key="2">
    <source>
        <dbReference type="EMBL" id="CUN51494.1"/>
    </source>
</evidence>
<dbReference type="EMBL" id="VOHW01000004">
    <property type="protein sequence ID" value="TWV62208.1"/>
    <property type="molecule type" value="Genomic_DNA"/>
</dbReference>
<reference evidence="2 11" key="1">
    <citation type="submission" date="2015-09" db="EMBL/GenBank/DDBJ databases">
        <authorList>
            <consortium name="Pathogen Informatics"/>
        </authorList>
    </citation>
    <scope>NUCLEOTIDE SEQUENCE [LARGE SCALE GENOMIC DNA]</scope>
    <source>
        <strain evidence="2 11">2789STDY5608822</strain>
    </source>
</reference>
<dbReference type="EMBL" id="QSJN01000019">
    <property type="protein sequence ID" value="RHD71166.1"/>
    <property type="molecule type" value="Genomic_DNA"/>
</dbReference>
<dbReference type="InterPro" id="IPR052942">
    <property type="entry name" value="LPS_cholinephosphotransferase"/>
</dbReference>
<dbReference type="Proteomes" id="UP000441358">
    <property type="component" value="Unassembled WGS sequence"/>
</dbReference>
<dbReference type="Proteomes" id="UP000441609">
    <property type="component" value="Unassembled WGS sequence"/>
</dbReference>
<evidence type="ECO:0000259" key="1">
    <source>
        <dbReference type="Pfam" id="PF04991"/>
    </source>
</evidence>
<dbReference type="EMBL" id="WKMY01000001">
    <property type="protein sequence ID" value="MRY91813.1"/>
    <property type="molecule type" value="Genomic_DNA"/>
</dbReference>
<evidence type="ECO:0000313" key="13">
    <source>
        <dbReference type="Proteomes" id="UP000315827"/>
    </source>
</evidence>
<sequence length="276" mass="32816">MNVDIKDFQYKILEIAFYFDEFCKKYDIEYYLMGGSALGAVRHHGFIPWDDDFDVFMTFNNYHKFLHYASIHLDTEKFHLQRENSTEWPLFFSKLRMNGTTCIEKGYNKMHQGIYIDIMCLYNVSPNKFVRYIQYLSAQILKATSLYLVDYDSDSFFKKVFINSCHFVVGTTAKNFLFKILNHFSTKNTLLVGHFFGKAPFPKTSFPRKWLGIQRYVNFENLLLPIPFEAEKYLSLRYGSDFMKIPNSDIFTEYPIHAVFVDIHNDYTIYKDKFNS</sequence>
<gene>
    <name evidence="9" type="ORF">DW782_19900</name>
    <name evidence="2" type="ORF">ERS852380_00480</name>
    <name evidence="10" type="ORF">FSA05_08925</name>
    <name evidence="6" type="ORF">GKD66_19845</name>
    <name evidence="5" type="ORF">GKD67_00870</name>
    <name evidence="7" type="ORF">GKD68_01370</name>
    <name evidence="8" type="ORF">GKD70_18530</name>
    <name evidence="3" type="ORF">LI194_16795</name>
    <name evidence="4" type="ORF">PN599_17485</name>
</gene>
<dbReference type="RefSeq" id="WP_005856279.1">
    <property type="nucleotide sequence ID" value="NZ_BQOC01000001.1"/>
</dbReference>
<evidence type="ECO:0000313" key="3">
    <source>
        <dbReference type="EMBL" id="MCB6519448.1"/>
    </source>
</evidence>
<dbReference type="EMBL" id="WKMC01000018">
    <property type="protein sequence ID" value="MRZ52430.1"/>
    <property type="molecule type" value="Genomic_DNA"/>
</dbReference>
<dbReference type="Proteomes" id="UP001198806">
    <property type="component" value="Unassembled WGS sequence"/>
</dbReference>
<evidence type="ECO:0000313" key="9">
    <source>
        <dbReference type="EMBL" id="RHD71166.1"/>
    </source>
</evidence>
<evidence type="ECO:0000313" key="12">
    <source>
        <dbReference type="Proteomes" id="UP000284660"/>
    </source>
</evidence>
<evidence type="ECO:0000313" key="15">
    <source>
        <dbReference type="Proteomes" id="UP000441358"/>
    </source>
</evidence>
<evidence type="ECO:0000313" key="14">
    <source>
        <dbReference type="Proteomes" id="UP000432516"/>
    </source>
</evidence>
<dbReference type="InterPro" id="IPR007074">
    <property type="entry name" value="LicD/FKTN/FKRP_NTP_transf"/>
</dbReference>
<reference evidence="14 15" key="3">
    <citation type="journal article" date="2019" name="Nat. Med.">
        <title>A library of human gut bacterial isolates paired with longitudinal multiomics data enables mechanistic microbiome research.</title>
        <authorList>
            <person name="Poyet M."/>
            <person name="Groussin M."/>
            <person name="Gibbons S.M."/>
            <person name="Avila-Pacheco J."/>
            <person name="Jiang X."/>
            <person name="Kearney S.M."/>
            <person name="Perrotta A.R."/>
            <person name="Berdy B."/>
            <person name="Zhao S."/>
            <person name="Lieberman T.D."/>
            <person name="Swanson P.K."/>
            <person name="Smith M."/>
            <person name="Roesemann S."/>
            <person name="Alexander J.E."/>
            <person name="Rich S.A."/>
            <person name="Livny J."/>
            <person name="Vlamakis H."/>
            <person name="Clish C."/>
            <person name="Bullock K."/>
            <person name="Deik A."/>
            <person name="Scott J."/>
            <person name="Pierce K.A."/>
            <person name="Xavier R.J."/>
            <person name="Alm E.J."/>
        </authorList>
    </citation>
    <scope>NUCLEOTIDE SEQUENCE [LARGE SCALE GENOMIC DNA]</scope>
    <source>
        <strain evidence="7 14">BIOML-A2</strain>
        <strain evidence="8 16">BIOML-A20</strain>
        <strain evidence="6 15">BIOML-A32</strain>
        <strain evidence="5 17">BIOML-A9</strain>
    </source>
</reference>
<reference evidence="3" key="5">
    <citation type="submission" date="2021-10" db="EMBL/GenBank/DDBJ databases">
        <title>Collection of gut derived symbiotic bacterial strains cultured from healthy donors.</title>
        <authorList>
            <person name="Lin H."/>
            <person name="Littmann E."/>
            <person name="Kohout C."/>
            <person name="Pamer E.G."/>
        </authorList>
    </citation>
    <scope>NUCLEOTIDE SEQUENCE</scope>
    <source>
        <strain evidence="3">DFI.2.94</strain>
    </source>
</reference>
<evidence type="ECO:0000313" key="6">
    <source>
        <dbReference type="EMBL" id="MRZ52430.1"/>
    </source>
</evidence>
<organism evidence="7 14">
    <name type="scientific">Parabacteroides distasonis</name>
    <dbReference type="NCBI Taxonomy" id="823"/>
    <lineage>
        <taxon>Bacteria</taxon>
        <taxon>Pseudomonadati</taxon>
        <taxon>Bacteroidota</taxon>
        <taxon>Bacteroidia</taxon>
        <taxon>Bacteroidales</taxon>
        <taxon>Tannerellaceae</taxon>
        <taxon>Parabacteroides</taxon>
    </lineage>
</organism>
<dbReference type="EMBL" id="JAQMPJ010000021">
    <property type="protein sequence ID" value="MDB9006785.1"/>
    <property type="molecule type" value="Genomic_DNA"/>
</dbReference>
<dbReference type="AlphaFoldDB" id="A0A173XIN3"/>
<dbReference type="GO" id="GO:0009100">
    <property type="term" value="P:glycoprotein metabolic process"/>
    <property type="evidence" value="ECO:0007669"/>
    <property type="project" value="UniProtKB-ARBA"/>
</dbReference>
<reference evidence="10 13" key="4">
    <citation type="submission" date="2019-07" db="EMBL/GenBank/DDBJ databases">
        <title>Genome sequencing of Parabacteroides distasonis iSURF_7.</title>
        <authorList>
            <person name="Degefu H.N."/>
            <person name="Ruoff K.L."/>
            <person name="Price C.E."/>
            <person name="Valls R.A."/>
            <person name="O'Toole G.A."/>
        </authorList>
    </citation>
    <scope>NUCLEOTIDE SEQUENCE [LARGE SCALE GENOMIC DNA]</scope>
    <source>
        <strain evidence="10 13">CFPLTA003_1B</strain>
    </source>
</reference>
<protein>
    <submittedName>
        <fullName evidence="2">LPS biosynthesis protein</fullName>
    </submittedName>
    <submittedName>
        <fullName evidence="3">LicD family protein</fullName>
    </submittedName>
    <submittedName>
        <fullName evidence="7">Lipopolysaccharide cholinephosphotransferase</fullName>
    </submittedName>
</protein>
<dbReference type="EMBL" id="WKNE01000001">
    <property type="protein sequence ID" value="MRZ53405.1"/>
    <property type="molecule type" value="Genomic_DNA"/>
</dbReference>
<evidence type="ECO:0000313" key="16">
    <source>
        <dbReference type="Proteomes" id="UP000441609"/>
    </source>
</evidence>
<evidence type="ECO:0000313" key="8">
    <source>
        <dbReference type="EMBL" id="MSB75260.1"/>
    </source>
</evidence>
<evidence type="ECO:0000313" key="5">
    <source>
        <dbReference type="EMBL" id="MRY91813.1"/>
    </source>
</evidence>
<dbReference type="Proteomes" id="UP000284660">
    <property type="component" value="Unassembled WGS sequence"/>
</dbReference>
<dbReference type="EMBL" id="CYYK01000002">
    <property type="protein sequence ID" value="CUN51494.1"/>
    <property type="molecule type" value="Genomic_DNA"/>
</dbReference>
<dbReference type="EMBL" id="WKMO01000021">
    <property type="protein sequence ID" value="MSB75260.1"/>
    <property type="molecule type" value="Genomic_DNA"/>
</dbReference>
<evidence type="ECO:0000313" key="10">
    <source>
        <dbReference type="EMBL" id="TWV62208.1"/>
    </source>
</evidence>
<proteinExistence type="predicted"/>
<dbReference type="GO" id="GO:0016740">
    <property type="term" value="F:transferase activity"/>
    <property type="evidence" value="ECO:0007669"/>
    <property type="project" value="UniProtKB-KW"/>
</dbReference>
<reference evidence="9 12" key="2">
    <citation type="submission" date="2018-08" db="EMBL/GenBank/DDBJ databases">
        <title>A genome reference for cultivated species of the human gut microbiota.</title>
        <authorList>
            <person name="Zou Y."/>
            <person name="Xue W."/>
            <person name="Luo G."/>
        </authorList>
    </citation>
    <scope>NUCLEOTIDE SEQUENCE [LARGE SCALE GENOMIC DNA]</scope>
    <source>
        <strain evidence="9 12">AM30-4</strain>
    </source>
</reference>
<dbReference type="EMBL" id="JAJCNI010000024">
    <property type="protein sequence ID" value="MCB6519448.1"/>
    <property type="molecule type" value="Genomic_DNA"/>
</dbReference>
<evidence type="ECO:0000313" key="4">
    <source>
        <dbReference type="EMBL" id="MDB9006785.1"/>
    </source>
</evidence>
<dbReference type="Proteomes" id="UP000315827">
    <property type="component" value="Unassembled WGS sequence"/>
</dbReference>
<dbReference type="PANTHER" id="PTHR43404:SF2">
    <property type="entry name" value="LIPOPOLYSACCHARIDE CHOLINEPHOSPHOTRANSFERASE LICD"/>
    <property type="match status" value="1"/>
</dbReference>